<dbReference type="AlphaFoldDB" id="A0A3S4ET97"/>
<dbReference type="Pfam" id="PF01494">
    <property type="entry name" value="FAD_binding_3"/>
    <property type="match status" value="1"/>
</dbReference>
<evidence type="ECO:0000256" key="6">
    <source>
        <dbReference type="SAM" id="MobiDB-lite"/>
    </source>
</evidence>
<dbReference type="PANTHER" id="PTHR13789:SF261">
    <property type="entry name" value="HYDROXYLASE, PUTATIVE (AFU_ORTHOLOGUE AFUA_7G00590)-RELATED"/>
    <property type="match status" value="1"/>
</dbReference>
<evidence type="ECO:0000313" key="9">
    <source>
        <dbReference type="Proteomes" id="UP000289323"/>
    </source>
</evidence>
<keyword evidence="3" id="KW-0274">FAD</keyword>
<comment type="similarity">
    <text evidence="1">Belongs to the paxM FAD-dependent monooxygenase family.</text>
</comment>
<sequence>MAPASTTDYSANGNGNGVSAAPAATPLKVVIVGAGIGGLTAALALRQQGHDVTLLESSKFSNEIGAAINVPPYCGAVLKRLGLDLDKEKSVGAIECTGCNIWGASGQKFHFLDYHAERGRWQQLRRLVHRAHLHTALREKALAPEGPGKPCTLRTSSKVVSVDPEQGEAVLESGEKVSGDLIIGADGVHSQCRKALVRGQGYVPFDSGISAFRFLIPMQELRDDPLTKDVIGEPGNLLVVMGTGCKRLVCYPCYNNTIMNCIYLHPSTESRAYAEGPGLKEEMTVKQQMLQIASELAPPFRAILEKAPDDMPKAWVLLDMPTLPTWVNGKMALLGDAAHPFLPHRGEGAAQAIDDAVSLGIFLPLGTSVEDIPERLALYERSRKERAERIQEASRLNSLPVAEQRKKGFNPREFDDYSFSHDQWHKSTRALREAQWAKLPYRWRQPLGFGPAPGPCQPRHQLHGRKEGSRVSQPYRVVHSIRFATSKTFLQNLFPTPSFSFAAPDTVVQASWVCSSFRDLPWLGGAGYDRVALHLHGVQYTRANGESVLGAFVPVQFENLADAVVTGRDERGAPTYGCDIERSDTPDSKTITLSWRGAVFGQLRWAGLSERATAVPAPKIDREQGLLMYRYVPAIGKPGKADVEYAVFDPYDASLGPGKEADSGHANGTLKPSGATDPDSLYASQASFQFTAGEWQSLPTMHLVAKTLQDIPIYDILEAKVETVEGGDDFTHAQRID</sequence>
<dbReference type="GO" id="GO:0071949">
    <property type="term" value="F:FAD binding"/>
    <property type="evidence" value="ECO:0007669"/>
    <property type="project" value="InterPro"/>
</dbReference>
<dbReference type="Gene3D" id="3.50.50.60">
    <property type="entry name" value="FAD/NAD(P)-binding domain"/>
    <property type="match status" value="1"/>
</dbReference>
<dbReference type="PRINTS" id="PR00420">
    <property type="entry name" value="RNGMNOXGNASE"/>
</dbReference>
<feature type="region of interest" description="Disordered" evidence="6">
    <location>
        <begin position="658"/>
        <end position="678"/>
    </location>
</feature>
<keyword evidence="4" id="KW-0560">Oxidoreductase</keyword>
<dbReference type="SUPFAM" id="SSF54373">
    <property type="entry name" value="FAD-linked reductases, C-terminal domain"/>
    <property type="match status" value="1"/>
</dbReference>
<organism evidence="8 9">
    <name type="scientific">Thermothielavioides terrestris</name>
    <dbReference type="NCBI Taxonomy" id="2587410"/>
    <lineage>
        <taxon>Eukaryota</taxon>
        <taxon>Fungi</taxon>
        <taxon>Dikarya</taxon>
        <taxon>Ascomycota</taxon>
        <taxon>Pezizomycotina</taxon>
        <taxon>Sordariomycetes</taxon>
        <taxon>Sordariomycetidae</taxon>
        <taxon>Sordariales</taxon>
        <taxon>Chaetomiaceae</taxon>
        <taxon>Thermothielavioides</taxon>
    </lineage>
</organism>
<dbReference type="InterPro" id="IPR036188">
    <property type="entry name" value="FAD/NAD-bd_sf"/>
</dbReference>
<name>A0A3S4ET97_9PEZI</name>
<proteinExistence type="inferred from homology"/>
<dbReference type="InterPro" id="IPR023375">
    <property type="entry name" value="ADC_dom_sf"/>
</dbReference>
<evidence type="ECO:0000259" key="7">
    <source>
        <dbReference type="Pfam" id="PF01494"/>
    </source>
</evidence>
<dbReference type="SUPFAM" id="SSF51905">
    <property type="entry name" value="FAD/NAD(P)-binding domain"/>
    <property type="match status" value="1"/>
</dbReference>
<evidence type="ECO:0000256" key="2">
    <source>
        <dbReference type="ARBA" id="ARBA00022630"/>
    </source>
</evidence>
<dbReference type="Proteomes" id="UP000289323">
    <property type="component" value="Unassembled WGS sequence"/>
</dbReference>
<dbReference type="InterPro" id="IPR002938">
    <property type="entry name" value="FAD-bd"/>
</dbReference>
<evidence type="ECO:0000256" key="3">
    <source>
        <dbReference type="ARBA" id="ARBA00022827"/>
    </source>
</evidence>
<dbReference type="Gene3D" id="2.40.400.10">
    <property type="entry name" value="Acetoacetate decarboxylase-like"/>
    <property type="match status" value="1"/>
</dbReference>
<keyword evidence="2" id="KW-0285">Flavoprotein</keyword>
<dbReference type="PANTHER" id="PTHR13789">
    <property type="entry name" value="MONOOXYGENASE"/>
    <property type="match status" value="1"/>
</dbReference>
<reference evidence="8 9" key="1">
    <citation type="submission" date="2018-04" db="EMBL/GenBank/DDBJ databases">
        <authorList>
            <person name="Huttner S."/>
            <person name="Dainat J."/>
        </authorList>
    </citation>
    <scope>NUCLEOTIDE SEQUENCE [LARGE SCALE GENOMIC DNA]</scope>
</reference>
<evidence type="ECO:0000256" key="4">
    <source>
        <dbReference type="ARBA" id="ARBA00023002"/>
    </source>
</evidence>
<protein>
    <submittedName>
        <fullName evidence="8">Dbf7e300-7afa-47f2-b9a3-e3cebf10fe3e</fullName>
    </submittedName>
</protein>
<keyword evidence="5" id="KW-0503">Monooxygenase</keyword>
<gene>
    <name evidence="8" type="ORF">TT172_LOCUS851</name>
</gene>
<dbReference type="InterPro" id="IPR050493">
    <property type="entry name" value="FAD-dep_Monooxygenase_BioMet"/>
</dbReference>
<feature type="domain" description="FAD-binding" evidence="7">
    <location>
        <begin position="28"/>
        <end position="392"/>
    </location>
</feature>
<evidence type="ECO:0000256" key="5">
    <source>
        <dbReference type="ARBA" id="ARBA00023033"/>
    </source>
</evidence>
<dbReference type="SUPFAM" id="SSF160104">
    <property type="entry name" value="Acetoacetate decarboxylase-like"/>
    <property type="match status" value="1"/>
</dbReference>
<evidence type="ECO:0000313" key="8">
    <source>
        <dbReference type="EMBL" id="SPQ18432.1"/>
    </source>
</evidence>
<dbReference type="EMBL" id="OUUZ01000001">
    <property type="protein sequence ID" value="SPQ18432.1"/>
    <property type="molecule type" value="Genomic_DNA"/>
</dbReference>
<dbReference type="GO" id="GO:0004497">
    <property type="term" value="F:monooxygenase activity"/>
    <property type="evidence" value="ECO:0007669"/>
    <property type="project" value="UniProtKB-KW"/>
</dbReference>
<evidence type="ECO:0000256" key="1">
    <source>
        <dbReference type="ARBA" id="ARBA00007992"/>
    </source>
</evidence>
<accession>A0A3S4ET97</accession>